<dbReference type="GO" id="GO:0016491">
    <property type="term" value="F:oxidoreductase activity"/>
    <property type="evidence" value="ECO:0007669"/>
    <property type="project" value="InterPro"/>
</dbReference>
<dbReference type="CDD" id="cd06193">
    <property type="entry name" value="siderophore_interacting"/>
    <property type="match status" value="1"/>
</dbReference>
<dbReference type="Gene3D" id="2.40.30.10">
    <property type="entry name" value="Translation factors"/>
    <property type="match status" value="1"/>
</dbReference>
<evidence type="ECO:0000259" key="1">
    <source>
        <dbReference type="PROSITE" id="PS51384"/>
    </source>
</evidence>
<sequence>MTVTERPRRTATYRLFAVRLAARQQLSPSFVRLTFTGEDLDEFGGTCLDQRIKLLLADEDQLAAARSAGEDWYGWWLAEPEQRRPAMRTYTARAVRPGLREVDVDFACHGTEGPASAFAQQAPLGSPLLLVGPDAGVPGSESAGLGWHPGEASEVVLVGDETAVPAICGIVEQLPADVVGRVLVEVPSIADALPLSAPPGVQVTWLARGGRPHGEALEQAVREWTSELGTAVVDGPGSVPDEVEDVLWDEVEAAGQRYVWVAGESGAVARIRRHLVRGCGLDRRSCAFMGYWRAGVAG</sequence>
<evidence type="ECO:0000313" key="3">
    <source>
        <dbReference type="Proteomes" id="UP000435304"/>
    </source>
</evidence>
<name>A0A6A9UQ80_9ACTN</name>
<comment type="caution">
    <text evidence="2">The sequence shown here is derived from an EMBL/GenBank/DDBJ whole genome shotgun (WGS) entry which is preliminary data.</text>
</comment>
<dbReference type="PROSITE" id="PS51384">
    <property type="entry name" value="FAD_FR"/>
    <property type="match status" value="1"/>
</dbReference>
<dbReference type="RefSeq" id="WP_156607531.1">
    <property type="nucleotide sequence ID" value="NZ_WPCU01000003.1"/>
</dbReference>
<dbReference type="Proteomes" id="UP000435304">
    <property type="component" value="Unassembled WGS sequence"/>
</dbReference>
<dbReference type="PANTHER" id="PTHR30157">
    <property type="entry name" value="FERRIC REDUCTASE, NADPH-DEPENDENT"/>
    <property type="match status" value="1"/>
</dbReference>
<feature type="domain" description="FAD-binding FR-type" evidence="1">
    <location>
        <begin position="13"/>
        <end position="140"/>
    </location>
</feature>
<reference evidence="2 3" key="1">
    <citation type="submission" date="2019-12" db="EMBL/GenBank/DDBJ databases">
        <title>Auraticoccus cholistani sp. nov., an actinomycete isolated from soil of Cholistan desert.</title>
        <authorList>
            <person name="Cheema M.T."/>
        </authorList>
    </citation>
    <scope>NUCLEOTIDE SEQUENCE [LARGE SCALE GENOMIC DNA]</scope>
    <source>
        <strain evidence="2 3">F435</strain>
    </source>
</reference>
<accession>A0A6A9UQ80</accession>
<dbReference type="Pfam" id="PF08021">
    <property type="entry name" value="FAD_binding_9"/>
    <property type="match status" value="1"/>
</dbReference>
<dbReference type="InterPro" id="IPR039374">
    <property type="entry name" value="SIP_fam"/>
</dbReference>
<dbReference type="Pfam" id="PF04954">
    <property type="entry name" value="SIP"/>
    <property type="match status" value="1"/>
</dbReference>
<proteinExistence type="predicted"/>
<dbReference type="EMBL" id="WPCU01000003">
    <property type="protein sequence ID" value="MVA74883.1"/>
    <property type="molecule type" value="Genomic_DNA"/>
</dbReference>
<gene>
    <name evidence="2" type="ORF">GC722_02380</name>
</gene>
<evidence type="ECO:0000313" key="2">
    <source>
        <dbReference type="EMBL" id="MVA74883.1"/>
    </source>
</evidence>
<dbReference type="PANTHER" id="PTHR30157:SF0">
    <property type="entry name" value="NADPH-DEPENDENT FERRIC-CHELATE REDUCTASE"/>
    <property type="match status" value="1"/>
</dbReference>
<dbReference type="AlphaFoldDB" id="A0A6A9UQ80"/>
<dbReference type="InterPro" id="IPR007037">
    <property type="entry name" value="SIP_rossman_dom"/>
</dbReference>
<dbReference type="Gene3D" id="3.40.50.80">
    <property type="entry name" value="Nucleotide-binding domain of ferredoxin-NADP reductase (FNR) module"/>
    <property type="match status" value="1"/>
</dbReference>
<organism evidence="2 3">
    <name type="scientific">Auraticoccus cholistanensis</name>
    <dbReference type="NCBI Taxonomy" id="2656650"/>
    <lineage>
        <taxon>Bacteria</taxon>
        <taxon>Bacillati</taxon>
        <taxon>Actinomycetota</taxon>
        <taxon>Actinomycetes</taxon>
        <taxon>Propionibacteriales</taxon>
        <taxon>Propionibacteriaceae</taxon>
        <taxon>Auraticoccus</taxon>
    </lineage>
</organism>
<protein>
    <submittedName>
        <fullName evidence="2">Siderophore-interacting protein</fullName>
    </submittedName>
</protein>
<dbReference type="InterPro" id="IPR039261">
    <property type="entry name" value="FNR_nucleotide-bd"/>
</dbReference>
<keyword evidence="3" id="KW-1185">Reference proteome</keyword>
<dbReference type="InterPro" id="IPR013113">
    <property type="entry name" value="SIP_FAD-bd"/>
</dbReference>
<dbReference type="InterPro" id="IPR017927">
    <property type="entry name" value="FAD-bd_FR_type"/>
</dbReference>